<dbReference type="Proteomes" id="UP001500483">
    <property type="component" value="Unassembled WGS sequence"/>
</dbReference>
<name>A0ABP6RQM2_9PSEU</name>
<dbReference type="EMBL" id="BAAAYK010000038">
    <property type="protein sequence ID" value="GAA3359415.1"/>
    <property type="molecule type" value="Genomic_DNA"/>
</dbReference>
<dbReference type="RefSeq" id="WP_258341298.1">
    <property type="nucleotide sequence ID" value="NZ_BAAAYK010000038.1"/>
</dbReference>
<proteinExistence type="predicted"/>
<evidence type="ECO:0000313" key="3">
    <source>
        <dbReference type="EMBL" id="GAA3359415.1"/>
    </source>
</evidence>
<protein>
    <submittedName>
        <fullName evidence="3">M15 family metallopeptidase</fullName>
    </submittedName>
</protein>
<keyword evidence="1" id="KW-0732">Signal</keyword>
<feature type="signal peptide" evidence="1">
    <location>
        <begin position="1"/>
        <end position="27"/>
    </location>
</feature>
<evidence type="ECO:0000256" key="1">
    <source>
        <dbReference type="SAM" id="SignalP"/>
    </source>
</evidence>
<keyword evidence="4" id="KW-1185">Reference proteome</keyword>
<evidence type="ECO:0000313" key="4">
    <source>
        <dbReference type="Proteomes" id="UP001500483"/>
    </source>
</evidence>
<dbReference type="InterPro" id="IPR009045">
    <property type="entry name" value="Zn_M74/Hedgehog-like"/>
</dbReference>
<evidence type="ECO:0000259" key="2">
    <source>
        <dbReference type="Pfam" id="PF13539"/>
    </source>
</evidence>
<reference evidence="4" key="1">
    <citation type="journal article" date="2019" name="Int. J. Syst. Evol. Microbiol.">
        <title>The Global Catalogue of Microorganisms (GCM) 10K type strain sequencing project: providing services to taxonomists for standard genome sequencing and annotation.</title>
        <authorList>
            <consortium name="The Broad Institute Genomics Platform"/>
            <consortium name="The Broad Institute Genome Sequencing Center for Infectious Disease"/>
            <person name="Wu L."/>
            <person name="Ma J."/>
        </authorList>
    </citation>
    <scope>NUCLEOTIDE SEQUENCE [LARGE SCALE GENOMIC DNA]</scope>
    <source>
        <strain evidence="4">JCM 9687</strain>
    </source>
</reference>
<dbReference type="Pfam" id="PF13539">
    <property type="entry name" value="Peptidase_M15_4"/>
    <property type="match status" value="1"/>
</dbReference>
<organism evidence="3 4">
    <name type="scientific">Saccharopolyspora gregorii</name>
    <dbReference type="NCBI Taxonomy" id="33914"/>
    <lineage>
        <taxon>Bacteria</taxon>
        <taxon>Bacillati</taxon>
        <taxon>Actinomycetota</taxon>
        <taxon>Actinomycetes</taxon>
        <taxon>Pseudonocardiales</taxon>
        <taxon>Pseudonocardiaceae</taxon>
        <taxon>Saccharopolyspora</taxon>
    </lineage>
</organism>
<gene>
    <name evidence="3" type="ORF">GCM10020366_35330</name>
</gene>
<comment type="caution">
    <text evidence="3">The sequence shown here is derived from an EMBL/GenBank/DDBJ whole genome shotgun (WGS) entry which is preliminary data.</text>
</comment>
<sequence length="225" mass="24530">MRNSRGSSSRRLTAAFACALVATTAQCGNPQPPAGEPAPRFTSSVEPVDAARLGASWHPGCPVAPDRLRLLRVSHVGVDGQERTGELVVHEDRVRQTVDAFARLHALRFPIERMRPAGDYPGAEDETSMRANNTSAFNCRGISGSGSWSQHAYGRAVDVNPLRNPYLSSEGDLQPATAGPYLDRTRRDPGMLHDGDAAVRVFTDAGWTWGGSWHDPKDYQHFELP</sequence>
<feature type="domain" description="Peptidase M15C" evidence="2">
    <location>
        <begin position="144"/>
        <end position="224"/>
    </location>
</feature>
<dbReference type="InterPro" id="IPR039561">
    <property type="entry name" value="Peptidase_M15C"/>
</dbReference>
<dbReference type="Gene3D" id="3.30.1380.10">
    <property type="match status" value="1"/>
</dbReference>
<feature type="chain" id="PRO_5046576427" evidence="1">
    <location>
        <begin position="28"/>
        <end position="225"/>
    </location>
</feature>
<accession>A0ABP6RQM2</accession>
<dbReference type="SUPFAM" id="SSF55166">
    <property type="entry name" value="Hedgehog/DD-peptidase"/>
    <property type="match status" value="1"/>
</dbReference>